<dbReference type="WBParaSite" id="ACRNAN_scaffold1518.g11214.t1">
    <property type="protein sequence ID" value="ACRNAN_scaffold1518.g11214.t1"/>
    <property type="gene ID" value="ACRNAN_scaffold1518.g11214"/>
</dbReference>
<keyword evidence="3" id="KW-1185">Reference proteome</keyword>
<feature type="chain" id="PRO_5036811359" description="DUF7808 domain-containing protein" evidence="1">
    <location>
        <begin position="19"/>
        <end position="186"/>
    </location>
</feature>
<evidence type="ECO:0000256" key="1">
    <source>
        <dbReference type="SAM" id="SignalP"/>
    </source>
</evidence>
<feature type="signal peptide" evidence="1">
    <location>
        <begin position="1"/>
        <end position="18"/>
    </location>
</feature>
<dbReference type="AlphaFoldDB" id="A0A914CY69"/>
<proteinExistence type="predicted"/>
<dbReference type="Proteomes" id="UP000887540">
    <property type="component" value="Unplaced"/>
</dbReference>
<dbReference type="PANTHER" id="PTHR34493">
    <property type="entry name" value="PROTEIN CBG13422-RELATED"/>
    <property type="match status" value="1"/>
</dbReference>
<protein>
    <recommendedName>
        <fullName evidence="2">DUF7808 domain-containing protein</fullName>
    </recommendedName>
</protein>
<organism evidence="3 4">
    <name type="scientific">Acrobeloides nanus</name>
    <dbReference type="NCBI Taxonomy" id="290746"/>
    <lineage>
        <taxon>Eukaryota</taxon>
        <taxon>Metazoa</taxon>
        <taxon>Ecdysozoa</taxon>
        <taxon>Nematoda</taxon>
        <taxon>Chromadorea</taxon>
        <taxon>Rhabditida</taxon>
        <taxon>Tylenchina</taxon>
        <taxon>Cephalobomorpha</taxon>
        <taxon>Cephaloboidea</taxon>
        <taxon>Cephalobidae</taxon>
        <taxon>Acrobeloides</taxon>
    </lineage>
</organism>
<feature type="domain" description="DUF7808" evidence="2">
    <location>
        <begin position="40"/>
        <end position="178"/>
    </location>
</feature>
<name>A0A914CY69_9BILA</name>
<sequence length="186" mass="22034">MKSVFIFFAVAFISTGFAQTSERLKQKLLDRSNKTIESTVHWQWRDLICETRNGEGPDKISKDPAECTIALREAEKDTTRRFPAHRNAGCFNELVNGTTRTYCDLLCPGADTVYLIKRNPQVHRSCFVFFTHRLERRGEDWYLWRENNCLHSQITFTIRCEFLFPRTKFQKDTELFARLRKRTKRV</sequence>
<dbReference type="Pfam" id="PF25096">
    <property type="entry name" value="DUF7808"/>
    <property type="match status" value="1"/>
</dbReference>
<evidence type="ECO:0000259" key="2">
    <source>
        <dbReference type="Pfam" id="PF25096"/>
    </source>
</evidence>
<evidence type="ECO:0000313" key="3">
    <source>
        <dbReference type="Proteomes" id="UP000887540"/>
    </source>
</evidence>
<reference evidence="4" key="1">
    <citation type="submission" date="2022-11" db="UniProtKB">
        <authorList>
            <consortium name="WormBaseParasite"/>
        </authorList>
    </citation>
    <scope>IDENTIFICATION</scope>
</reference>
<accession>A0A914CY69</accession>
<dbReference type="InterPro" id="IPR056710">
    <property type="entry name" value="DUF7808"/>
</dbReference>
<evidence type="ECO:0000313" key="4">
    <source>
        <dbReference type="WBParaSite" id="ACRNAN_scaffold1518.g11214.t1"/>
    </source>
</evidence>
<keyword evidence="1" id="KW-0732">Signal</keyword>